<dbReference type="InterPro" id="IPR050984">
    <property type="entry name" value="Gfo/Idh/MocA_domain"/>
</dbReference>
<protein>
    <submittedName>
        <fullName evidence="5">Gfo/Idh/MocA family oxidoreductase</fullName>
    </submittedName>
</protein>
<proteinExistence type="inferred from homology"/>
<dbReference type="RefSeq" id="WP_190293834.1">
    <property type="nucleotide sequence ID" value="NZ_JABFCZ010000031.1"/>
</dbReference>
<feature type="domain" description="Gfo/Idh/MocA-like oxidoreductase N-terminal" evidence="3">
    <location>
        <begin position="9"/>
        <end position="118"/>
    </location>
</feature>
<dbReference type="GO" id="GO:0000166">
    <property type="term" value="F:nucleotide binding"/>
    <property type="evidence" value="ECO:0007669"/>
    <property type="project" value="InterPro"/>
</dbReference>
<dbReference type="AlphaFoldDB" id="A0A926S8Q6"/>
<comment type="similarity">
    <text evidence="1">Belongs to the Gfo/Idh/MocA family.</text>
</comment>
<dbReference type="Gene3D" id="3.30.360.10">
    <property type="entry name" value="Dihydrodipicolinate Reductase, domain 2"/>
    <property type="match status" value="1"/>
</dbReference>
<sequence>MAGQTKTIRWGILSTARIGVEKFIPAIGRSQTGTTVAIASRGLERAKAAAADLGIPKAYGSYEELLADPDIDAIYNPLPNHLHVPLTIQAVEAGKHVLCEKPVALNAEEARQLLTLPKDRLVAEGFMVRAHPQWIRAREIVRSGELGELRAIQSFFSYYNADPGNIRNMADIGGGALLDIGCYPMVAARYFFEAEPSRALSMIDRDPVMKTDRLSSGILDFGEGRRLDFTVSTQMVPYQRVNLYGTKKRLEIVIPFNAPQQQETVIRLDDGSILGDGAVISETIAPSDQYAELVDTFGRSILGDIKLPYGPEDAVQNMAILDALFASEKTDGWAAIG</sequence>
<dbReference type="Pfam" id="PF22725">
    <property type="entry name" value="GFO_IDH_MocA_C3"/>
    <property type="match status" value="1"/>
</dbReference>
<evidence type="ECO:0000313" key="5">
    <source>
        <dbReference type="EMBL" id="MBD1549142.1"/>
    </source>
</evidence>
<dbReference type="Pfam" id="PF01408">
    <property type="entry name" value="GFO_IDH_MocA"/>
    <property type="match status" value="1"/>
</dbReference>
<dbReference type="PANTHER" id="PTHR22604">
    <property type="entry name" value="OXIDOREDUCTASES"/>
    <property type="match status" value="1"/>
</dbReference>
<feature type="domain" description="GFO/IDH/MocA-like oxidoreductase" evidence="4">
    <location>
        <begin position="135"/>
        <end position="250"/>
    </location>
</feature>
<gene>
    <name evidence="5" type="ORF">HK439_23020</name>
</gene>
<evidence type="ECO:0000259" key="3">
    <source>
        <dbReference type="Pfam" id="PF01408"/>
    </source>
</evidence>
<keyword evidence="2" id="KW-0560">Oxidoreductase</keyword>
<dbReference type="SUPFAM" id="SSF51735">
    <property type="entry name" value="NAD(P)-binding Rossmann-fold domains"/>
    <property type="match status" value="1"/>
</dbReference>
<dbReference type="InterPro" id="IPR055170">
    <property type="entry name" value="GFO_IDH_MocA-like_dom"/>
</dbReference>
<dbReference type="EMBL" id="JABFCZ010000031">
    <property type="protein sequence ID" value="MBD1549142.1"/>
    <property type="molecule type" value="Genomic_DNA"/>
</dbReference>
<organism evidence="5 6">
    <name type="scientific">Roseibium aggregatum</name>
    <dbReference type="NCBI Taxonomy" id="187304"/>
    <lineage>
        <taxon>Bacteria</taxon>
        <taxon>Pseudomonadati</taxon>
        <taxon>Pseudomonadota</taxon>
        <taxon>Alphaproteobacteria</taxon>
        <taxon>Hyphomicrobiales</taxon>
        <taxon>Stappiaceae</taxon>
        <taxon>Roseibium</taxon>
    </lineage>
</organism>
<reference evidence="5" key="1">
    <citation type="submission" date="2020-05" db="EMBL/GenBank/DDBJ databases">
        <title>Identification of trans-AT polyketide cluster in two marine bacteria, producers of a novel glutaramide-containing polyketide sesbanimide D and analogs.</title>
        <authorList>
            <person name="Kacar D."/>
            <person name="Rodriguez P."/>
            <person name="Canedo L."/>
            <person name="Gonzalez E."/>
            <person name="Galan B."/>
            <person name="De La Calle F."/>
            <person name="Garcia J.L."/>
        </authorList>
    </citation>
    <scope>NUCLEOTIDE SEQUENCE</scope>
    <source>
        <strain evidence="5">PHM038</strain>
    </source>
</reference>
<dbReference type="SUPFAM" id="SSF55347">
    <property type="entry name" value="Glyceraldehyde-3-phosphate dehydrogenase-like, C-terminal domain"/>
    <property type="match status" value="1"/>
</dbReference>
<evidence type="ECO:0000256" key="1">
    <source>
        <dbReference type="ARBA" id="ARBA00010928"/>
    </source>
</evidence>
<evidence type="ECO:0000256" key="2">
    <source>
        <dbReference type="ARBA" id="ARBA00023002"/>
    </source>
</evidence>
<dbReference type="InterPro" id="IPR000683">
    <property type="entry name" value="Gfo/Idh/MocA-like_OxRdtase_N"/>
</dbReference>
<comment type="caution">
    <text evidence="5">The sequence shown here is derived from an EMBL/GenBank/DDBJ whole genome shotgun (WGS) entry which is preliminary data.</text>
</comment>
<name>A0A926S8Q6_9HYPH</name>
<dbReference type="InterPro" id="IPR036291">
    <property type="entry name" value="NAD(P)-bd_dom_sf"/>
</dbReference>
<dbReference type="Gene3D" id="3.40.50.720">
    <property type="entry name" value="NAD(P)-binding Rossmann-like Domain"/>
    <property type="match status" value="1"/>
</dbReference>
<dbReference type="Proteomes" id="UP000598467">
    <property type="component" value="Unassembled WGS sequence"/>
</dbReference>
<evidence type="ECO:0000259" key="4">
    <source>
        <dbReference type="Pfam" id="PF22725"/>
    </source>
</evidence>
<dbReference type="GO" id="GO:0016491">
    <property type="term" value="F:oxidoreductase activity"/>
    <property type="evidence" value="ECO:0007669"/>
    <property type="project" value="UniProtKB-KW"/>
</dbReference>
<accession>A0A926S8Q6</accession>
<dbReference type="PANTHER" id="PTHR22604:SF105">
    <property type="entry name" value="TRANS-1,2-DIHYDROBENZENE-1,2-DIOL DEHYDROGENASE"/>
    <property type="match status" value="1"/>
</dbReference>
<evidence type="ECO:0000313" key="6">
    <source>
        <dbReference type="Proteomes" id="UP000598467"/>
    </source>
</evidence>